<dbReference type="AlphaFoldDB" id="A0A6J8AN33"/>
<dbReference type="GO" id="GO:0008233">
    <property type="term" value="F:peptidase activity"/>
    <property type="evidence" value="ECO:0007669"/>
    <property type="project" value="UniProtKB-KW"/>
</dbReference>
<dbReference type="CDD" id="cd01647">
    <property type="entry name" value="RT_LTR"/>
    <property type="match status" value="1"/>
</dbReference>
<evidence type="ECO:0000256" key="1">
    <source>
        <dbReference type="ARBA" id="ARBA00022670"/>
    </source>
</evidence>
<dbReference type="OrthoDB" id="6216348at2759"/>
<keyword evidence="5" id="KW-0255">Endonuclease</keyword>
<dbReference type="GO" id="GO:0006508">
    <property type="term" value="P:proteolysis"/>
    <property type="evidence" value="ECO:0007669"/>
    <property type="project" value="UniProtKB-KW"/>
</dbReference>
<dbReference type="EMBL" id="CACVKT020001740">
    <property type="protein sequence ID" value="CAC5370891.1"/>
    <property type="molecule type" value="Genomic_DNA"/>
</dbReference>
<evidence type="ECO:0000256" key="7">
    <source>
        <dbReference type="ARBA" id="ARBA00022918"/>
    </source>
</evidence>
<dbReference type="InterPro" id="IPR043502">
    <property type="entry name" value="DNA/RNA_pol_sf"/>
</dbReference>
<dbReference type="PANTHER" id="PTHR37984:SF5">
    <property type="entry name" value="PROTEIN NYNRIN-LIKE"/>
    <property type="match status" value="1"/>
</dbReference>
<organism evidence="9 10">
    <name type="scientific">Mytilus coruscus</name>
    <name type="common">Sea mussel</name>
    <dbReference type="NCBI Taxonomy" id="42192"/>
    <lineage>
        <taxon>Eukaryota</taxon>
        <taxon>Metazoa</taxon>
        <taxon>Spiralia</taxon>
        <taxon>Lophotrochozoa</taxon>
        <taxon>Mollusca</taxon>
        <taxon>Bivalvia</taxon>
        <taxon>Autobranchia</taxon>
        <taxon>Pteriomorphia</taxon>
        <taxon>Mytilida</taxon>
        <taxon>Mytiloidea</taxon>
        <taxon>Mytilidae</taxon>
        <taxon>Mytilinae</taxon>
        <taxon>Mytilus</taxon>
    </lineage>
</organism>
<dbReference type="SUPFAM" id="SSF56672">
    <property type="entry name" value="DNA/RNA polymerases"/>
    <property type="match status" value="1"/>
</dbReference>
<dbReference type="Gene3D" id="2.40.70.10">
    <property type="entry name" value="Acid Proteases"/>
    <property type="match status" value="1"/>
</dbReference>
<dbReference type="Proteomes" id="UP000507470">
    <property type="component" value="Unassembled WGS sequence"/>
</dbReference>
<keyword evidence="2" id="KW-0808">Transferase</keyword>
<keyword evidence="3" id="KW-0548">Nucleotidyltransferase</keyword>
<sequence>MPDQHQGTSVRSNPGHTHILFAHQWQESDVVGPDQAPDSPIGRTASDFGVASSVIPSQTNECDPIDMVSHQSGQTRMVAEEVSRAGLPRSHEYPVRRTFSGSCGDVWNEFLQYFENLAELNAWDSEKSRRVLLSTLRGQAETFAYGLQLVFQRNYDRLKQRMEERFGHTAMKEKYTAEAKLRTMKAGESLRDFGQALEDLYRRAYPGNPEIVEENAIKAFLDKCGHSEDFRLAVQRTRPKTVQSAGLEWSGRNGKDARGIRVQGFKLGETGTEGQVPVTQVRPTNVDRKVRKRKRRRNVRFKEGVTGLRVSSSGSEVAKKEITDVPDTPVERWQSPDPKVKVKGVSSMVVQGQIEGTPVNWKIDTGAKSTFITNETFDLSVKKPTLQPEENNYVVANGHKLKCLGKAMLAITFGENVFEHEVVVGGVRNNLIITAYCCIWDHDEFGFIIKGRRIPLETSKEAVSKRVIALETVMVPAGHEAIIRSGLTNRAKFRRSPSSLGILTPERPFLERHGLALAKTLEDAANEIVFARVYNPGSTEVRVYKHTHIALFTPVCKVGPVLNMNLLDVLEVGEEDTPRSSGALPEHLCSMFGKSCEHLDDDQQEKFKALLRKKQEWVNIRSSSLMENLLKNRPDEIEREDAYPLTRIDENLDTLQWAKWYSSMDLDMAYHQVPMFSEDKEKTAFATPRGGLYQFTTMPFGLCNAANDIVVFGKSFNIHFENLKKVFDRLTHAGLKLKLKKCHFLQKEVSFFGHIVSGEGIRTDPAKVVAVRDMKRPTTVTQVRSFLGLASYYRKYVQDFSKVAKPLFDLTKKNRDLSGMKEPKKLSAT</sequence>
<feature type="domain" description="Reverse transcriptase" evidence="8">
    <location>
        <begin position="626"/>
        <end position="705"/>
    </location>
</feature>
<protein>
    <recommendedName>
        <fullName evidence="8">Reverse transcriptase domain-containing protein</fullName>
    </recommendedName>
</protein>
<dbReference type="PANTHER" id="PTHR37984">
    <property type="entry name" value="PROTEIN CBG26694"/>
    <property type="match status" value="1"/>
</dbReference>
<dbReference type="Pfam" id="PF00078">
    <property type="entry name" value="RVT_1"/>
    <property type="match status" value="1"/>
</dbReference>
<accession>A0A6J8AN33</accession>
<reference evidence="9 10" key="1">
    <citation type="submission" date="2020-06" db="EMBL/GenBank/DDBJ databases">
        <authorList>
            <person name="Li R."/>
            <person name="Bekaert M."/>
        </authorList>
    </citation>
    <scope>NUCLEOTIDE SEQUENCE [LARGE SCALE GENOMIC DNA]</scope>
    <source>
        <strain evidence="10">wild</strain>
    </source>
</reference>
<evidence type="ECO:0000256" key="6">
    <source>
        <dbReference type="ARBA" id="ARBA00022801"/>
    </source>
</evidence>
<dbReference type="InterPro" id="IPR050951">
    <property type="entry name" value="Retrovirus_Pol_polyprotein"/>
</dbReference>
<dbReference type="Gene3D" id="3.10.10.10">
    <property type="entry name" value="HIV Type 1 Reverse Transcriptase, subunit A, domain 1"/>
    <property type="match status" value="1"/>
</dbReference>
<dbReference type="FunFam" id="3.30.70.270:FF:000003">
    <property type="entry name" value="Transposon Ty3-G Gag-Pol polyprotein"/>
    <property type="match status" value="1"/>
</dbReference>
<evidence type="ECO:0000256" key="4">
    <source>
        <dbReference type="ARBA" id="ARBA00022722"/>
    </source>
</evidence>
<evidence type="ECO:0000313" key="9">
    <source>
        <dbReference type="EMBL" id="CAC5370891.1"/>
    </source>
</evidence>
<dbReference type="SUPFAM" id="SSF50630">
    <property type="entry name" value="Acid proteases"/>
    <property type="match status" value="1"/>
</dbReference>
<evidence type="ECO:0000259" key="8">
    <source>
        <dbReference type="Pfam" id="PF00078"/>
    </source>
</evidence>
<dbReference type="Gene3D" id="3.30.70.270">
    <property type="match status" value="3"/>
</dbReference>
<evidence type="ECO:0000256" key="2">
    <source>
        <dbReference type="ARBA" id="ARBA00022679"/>
    </source>
</evidence>
<dbReference type="GO" id="GO:0004519">
    <property type="term" value="F:endonuclease activity"/>
    <property type="evidence" value="ECO:0007669"/>
    <property type="project" value="UniProtKB-KW"/>
</dbReference>
<keyword evidence="6" id="KW-0378">Hydrolase</keyword>
<dbReference type="FunFam" id="3.10.10.10:FF:000007">
    <property type="entry name" value="Retrovirus-related Pol polyprotein from transposon 17.6-like Protein"/>
    <property type="match status" value="1"/>
</dbReference>
<dbReference type="InterPro" id="IPR043128">
    <property type="entry name" value="Rev_trsase/Diguanyl_cyclase"/>
</dbReference>
<dbReference type="InterPro" id="IPR000477">
    <property type="entry name" value="RT_dom"/>
</dbReference>
<keyword evidence="4" id="KW-0540">Nuclease</keyword>
<dbReference type="InterPro" id="IPR021109">
    <property type="entry name" value="Peptidase_aspartic_dom_sf"/>
</dbReference>
<gene>
    <name evidence="9" type="ORF">MCOR_9544</name>
</gene>
<proteinExistence type="predicted"/>
<name>A0A6J8AN33_MYTCO</name>
<keyword evidence="1" id="KW-0645">Protease</keyword>
<evidence type="ECO:0000256" key="3">
    <source>
        <dbReference type="ARBA" id="ARBA00022695"/>
    </source>
</evidence>
<keyword evidence="10" id="KW-1185">Reference proteome</keyword>
<keyword evidence="7" id="KW-0695">RNA-directed DNA polymerase</keyword>
<evidence type="ECO:0000256" key="5">
    <source>
        <dbReference type="ARBA" id="ARBA00022759"/>
    </source>
</evidence>
<dbReference type="GO" id="GO:0003964">
    <property type="term" value="F:RNA-directed DNA polymerase activity"/>
    <property type="evidence" value="ECO:0007669"/>
    <property type="project" value="UniProtKB-KW"/>
</dbReference>
<evidence type="ECO:0000313" key="10">
    <source>
        <dbReference type="Proteomes" id="UP000507470"/>
    </source>
</evidence>